<organism evidence="1 2">
    <name type="scientific">Komagataeibacter intermedius AF2</name>
    <dbReference type="NCBI Taxonomy" id="1458464"/>
    <lineage>
        <taxon>Bacteria</taxon>
        <taxon>Pseudomonadati</taxon>
        <taxon>Pseudomonadota</taxon>
        <taxon>Alphaproteobacteria</taxon>
        <taxon>Acetobacterales</taxon>
        <taxon>Acetobacteraceae</taxon>
        <taxon>Komagataeibacter</taxon>
    </lineage>
</organism>
<dbReference type="EMBL" id="JUFX02000228">
    <property type="protein sequence ID" value="KPH85671.1"/>
    <property type="molecule type" value="Genomic_DNA"/>
</dbReference>
<dbReference type="RefSeq" id="WP_199858417.1">
    <property type="nucleotide sequence ID" value="NZ_JUFX02000228.1"/>
</dbReference>
<evidence type="ECO:0000313" key="1">
    <source>
        <dbReference type="EMBL" id="KPH85671.1"/>
    </source>
</evidence>
<name>A0A0N1N4M4_9PROT</name>
<evidence type="ECO:0000313" key="2">
    <source>
        <dbReference type="Proteomes" id="UP000031553"/>
    </source>
</evidence>
<gene>
    <name evidence="1" type="ORF">GLUCOINTEAF2_0203248</name>
</gene>
<dbReference type="Proteomes" id="UP000031553">
    <property type="component" value="Unassembled WGS sequence"/>
</dbReference>
<reference evidence="1 2" key="1">
    <citation type="submission" date="2015-07" db="EMBL/GenBank/DDBJ databases">
        <title>Draft Genome Sequence of Komagataeibacter intermedius Strain AF2, Isolated from Kombucha Tea.</title>
        <authorList>
            <person name="Santos R.A."/>
            <person name="Berretta A.A."/>
            <person name="Barud H.S."/>
            <person name="Ribeiro S.J."/>
            <person name="Gonzalez-Garcia L.N."/>
            <person name="Zucchi T.D."/>
            <person name="Goldman G.H."/>
            <person name="Riano-Pachon D.M."/>
        </authorList>
    </citation>
    <scope>NUCLEOTIDE SEQUENCE [LARGE SCALE GENOMIC DNA]</scope>
    <source>
        <strain evidence="1 2">AF2</strain>
    </source>
</reference>
<sequence>MSKLLNLTKYDILDLFPHLTNLGASSFGEDPELFGDTLFEVTEDAPRMHRLPFKQRTVNELRTLLTYSDMDLDRVSWAVLGMDPTADIEEPPNWGSFPSLRAFWSAVLHTFENDPEVRAGREIDPSP</sequence>
<proteinExistence type="predicted"/>
<accession>A0A0N1N4M4</accession>
<dbReference type="AlphaFoldDB" id="A0A0N1N4M4"/>
<protein>
    <recommendedName>
        <fullName evidence="3">CdiI immunity protein domain-containing protein</fullName>
    </recommendedName>
</protein>
<comment type="caution">
    <text evidence="1">The sequence shown here is derived from an EMBL/GenBank/DDBJ whole genome shotgun (WGS) entry which is preliminary data.</text>
</comment>
<evidence type="ECO:0008006" key="3">
    <source>
        <dbReference type="Google" id="ProtNLM"/>
    </source>
</evidence>